<reference evidence="2" key="1">
    <citation type="submission" date="2017-09" db="EMBL/GenBank/DDBJ databases">
        <title>Contemporary evolution of a Lepidopteran species, Heliothis virescens, in response to modern agricultural practices.</title>
        <authorList>
            <person name="Fritz M.L."/>
            <person name="Deyonke A.M."/>
            <person name="Papanicolaou A."/>
            <person name="Micinski S."/>
            <person name="Westbrook J."/>
            <person name="Gould F."/>
        </authorList>
    </citation>
    <scope>NUCLEOTIDE SEQUENCE [LARGE SCALE GENOMIC DNA]</scope>
    <source>
        <strain evidence="2">HvINT-</strain>
        <tissue evidence="2">Whole body</tissue>
    </source>
</reference>
<feature type="region of interest" description="Disordered" evidence="1">
    <location>
        <begin position="72"/>
        <end position="115"/>
    </location>
</feature>
<gene>
    <name evidence="2" type="ORF">B5V51_6064</name>
</gene>
<protein>
    <submittedName>
        <fullName evidence="2">Uncharacterized protein</fullName>
    </submittedName>
</protein>
<evidence type="ECO:0000256" key="1">
    <source>
        <dbReference type="SAM" id="MobiDB-lite"/>
    </source>
</evidence>
<proteinExistence type="predicted"/>
<dbReference type="EMBL" id="NWSH01002685">
    <property type="protein sequence ID" value="PCG67686.1"/>
    <property type="molecule type" value="Genomic_DNA"/>
</dbReference>
<accession>A0A2A4J7G5</accession>
<comment type="caution">
    <text evidence="2">The sequence shown here is derived from an EMBL/GenBank/DDBJ whole genome shotgun (WGS) entry which is preliminary data.</text>
</comment>
<feature type="compositionally biased region" description="Polar residues" evidence="1">
    <location>
        <begin position="81"/>
        <end position="90"/>
    </location>
</feature>
<sequence>MGTVKKAGTRKKKEVVSTQARQMIANVYRYLKEEYKFTELYLEPNCDISHLRNITMRTAAATKVSERTVQEILKEERDGESTSSEFNSPKHNQRKKAKIKEEIETDSEGDNVDSKITVQTISKVEKDAASTSPNISLPINIQIKTEKI</sequence>
<organism evidence="2">
    <name type="scientific">Heliothis virescens</name>
    <name type="common">Tobacco budworm moth</name>
    <dbReference type="NCBI Taxonomy" id="7102"/>
    <lineage>
        <taxon>Eukaryota</taxon>
        <taxon>Metazoa</taxon>
        <taxon>Ecdysozoa</taxon>
        <taxon>Arthropoda</taxon>
        <taxon>Hexapoda</taxon>
        <taxon>Insecta</taxon>
        <taxon>Pterygota</taxon>
        <taxon>Neoptera</taxon>
        <taxon>Endopterygota</taxon>
        <taxon>Lepidoptera</taxon>
        <taxon>Glossata</taxon>
        <taxon>Ditrysia</taxon>
        <taxon>Noctuoidea</taxon>
        <taxon>Noctuidae</taxon>
        <taxon>Heliothinae</taxon>
        <taxon>Heliothis</taxon>
    </lineage>
</organism>
<evidence type="ECO:0000313" key="2">
    <source>
        <dbReference type="EMBL" id="PCG67686.1"/>
    </source>
</evidence>
<name>A0A2A4J7G5_HELVI</name>
<dbReference type="AlphaFoldDB" id="A0A2A4J7G5"/>